<dbReference type="PANTHER" id="PTHR33223:SF8">
    <property type="entry name" value="OS04G0172440 PROTEIN"/>
    <property type="match status" value="1"/>
</dbReference>
<feature type="compositionally biased region" description="Pro residues" evidence="1">
    <location>
        <begin position="299"/>
        <end position="319"/>
    </location>
</feature>
<evidence type="ECO:0000256" key="1">
    <source>
        <dbReference type="SAM" id="MobiDB-lite"/>
    </source>
</evidence>
<feature type="region of interest" description="Disordered" evidence="1">
    <location>
        <begin position="670"/>
        <end position="746"/>
    </location>
</feature>
<feature type="domain" description="Retrotransposon gag" evidence="2">
    <location>
        <begin position="553"/>
        <end position="626"/>
    </location>
</feature>
<feature type="compositionally biased region" description="Low complexity" evidence="1">
    <location>
        <begin position="286"/>
        <end position="298"/>
    </location>
</feature>
<name>A0AAD8TQ80_LOLMU</name>
<reference evidence="3" key="1">
    <citation type="submission" date="2023-07" db="EMBL/GenBank/DDBJ databases">
        <title>A chromosome-level genome assembly of Lolium multiflorum.</title>
        <authorList>
            <person name="Chen Y."/>
            <person name="Copetti D."/>
            <person name="Kolliker R."/>
            <person name="Studer B."/>
        </authorList>
    </citation>
    <scope>NUCLEOTIDE SEQUENCE</scope>
    <source>
        <strain evidence="3">02402/16</strain>
        <tissue evidence="3">Leaf</tissue>
    </source>
</reference>
<protein>
    <recommendedName>
        <fullName evidence="2">Retrotransposon gag domain-containing protein</fullName>
    </recommendedName>
</protein>
<evidence type="ECO:0000259" key="2">
    <source>
        <dbReference type="Pfam" id="PF03732"/>
    </source>
</evidence>
<sequence length="1067" mass="117272">MATLPLPRSSDQLDSLPPVASAVVIPTTVAPSVGQGASSLRSAARPYSPIVRPFATGRMIATGSILHIQPSSYVHPADPLPRSVPLDGPYAYDDGIFNHVEPIAANTEPFPSSGEEHARSSDLEDDADSAVPPQIARSEASPTSEVGSIVAASINESITRVSTASDFAESVHSLCESGSDFDSADLLYDEPLHPASVFMAGSGENNEEPDPFTTPLPPNATAAHVEEHRKRLDAAKKKEAEERNKFRLELATAERLASYRDRRIRNRLRDTQPITRTLDFSSPGDPNAGPSNRPAPGGAAPPPPPPPPEQPRANPPPPPPEREIDPVTKLPLFSTSMDNVIAIEAAIADLQPEGDDALKINYAKALVAKAVVQQAAAVDSRGRMYSRSSVSRAASSAARHAGDATVANLQNCPPPQPRQQQVAPALSINNGPRPERRFTAANGQPIDARQHIINDQQWRAGQPHDLRHMHSANRAHRDSYGDAPQEPTGSLSRVGPKCFGPMVRGEHYPVPFRAPKEIEKYDPSQDPNTWIESYLMAMGIAGHSDLLTARYLPLMMDGGNRQWINTLPPNSIDSWEDMRLAFIKHFEGSYSHATTVEDLERCIQGRNESTRSWVRRWQELWMHAYDIHPQLVIHCFKNSCRYEPLVAKFKRDSDLVKTVADAITIGKRYAEEDPNQGSDDDRDRFRRSTRSDDRRSEMRYSSTRQTGSKRCNDYGSDLVANANSSPQDGKSSRYGGSGGNRPYKKFNADSLLDQPCVYHNREGFPCKHTMAECYSLKKIEKARRAKGNNGNNGHNRRNDKNKGPDPAQERNADPGFGRDAGALHTFISIDNRHEKKVLARAVSVNSVAVDTPRYLNWSEQPIQWTREDHPPRVEYPGRCALIVRPKVTDYWLSKTLMDGGSTINILYYDTFRRLGLNQSVVEAPTAPSMASCRVARPIRLASPYHYVLGRQALARFMASNHYAYNTMKIPGPNGPINIHGDPAMAIECEQEGGRMADAVIAEEENKAEALAKYTDGIDSNDPSILKKPITPSSAPAQFEASAPTRRIGLNDGDSTHEVIIGTGLTNA</sequence>
<evidence type="ECO:0000313" key="3">
    <source>
        <dbReference type="EMBL" id="KAK1685769.1"/>
    </source>
</evidence>
<dbReference type="Proteomes" id="UP001231189">
    <property type="component" value="Unassembled WGS sequence"/>
</dbReference>
<gene>
    <name evidence="3" type="ORF">QYE76_046617</name>
</gene>
<dbReference type="Pfam" id="PF03732">
    <property type="entry name" value="Retrotrans_gag"/>
    <property type="match status" value="1"/>
</dbReference>
<feature type="region of interest" description="Disordered" evidence="1">
    <location>
        <begin position="267"/>
        <end position="326"/>
    </location>
</feature>
<comment type="caution">
    <text evidence="3">The sequence shown here is derived from an EMBL/GenBank/DDBJ whole genome shotgun (WGS) entry which is preliminary data.</text>
</comment>
<organism evidence="3 4">
    <name type="scientific">Lolium multiflorum</name>
    <name type="common">Italian ryegrass</name>
    <name type="synonym">Lolium perenne subsp. multiflorum</name>
    <dbReference type="NCBI Taxonomy" id="4521"/>
    <lineage>
        <taxon>Eukaryota</taxon>
        <taxon>Viridiplantae</taxon>
        <taxon>Streptophyta</taxon>
        <taxon>Embryophyta</taxon>
        <taxon>Tracheophyta</taxon>
        <taxon>Spermatophyta</taxon>
        <taxon>Magnoliopsida</taxon>
        <taxon>Liliopsida</taxon>
        <taxon>Poales</taxon>
        <taxon>Poaceae</taxon>
        <taxon>BOP clade</taxon>
        <taxon>Pooideae</taxon>
        <taxon>Poodae</taxon>
        <taxon>Poeae</taxon>
        <taxon>Poeae Chloroplast Group 2 (Poeae type)</taxon>
        <taxon>Loliodinae</taxon>
        <taxon>Loliinae</taxon>
        <taxon>Lolium</taxon>
    </lineage>
</organism>
<dbReference type="AlphaFoldDB" id="A0AAD8TQ80"/>
<feature type="compositionally biased region" description="Basic and acidic residues" evidence="1">
    <location>
        <begin position="679"/>
        <end position="698"/>
    </location>
</feature>
<feature type="region of interest" description="Disordered" evidence="1">
    <location>
        <begin position="472"/>
        <end position="494"/>
    </location>
</feature>
<feature type="region of interest" description="Disordered" evidence="1">
    <location>
        <begin position="105"/>
        <end position="146"/>
    </location>
</feature>
<feature type="compositionally biased region" description="Polar residues" evidence="1">
    <location>
        <begin position="699"/>
        <end position="709"/>
    </location>
</feature>
<feature type="compositionally biased region" description="Basic and acidic residues" evidence="1">
    <location>
        <begin position="796"/>
        <end position="812"/>
    </location>
</feature>
<feature type="compositionally biased region" description="Basic and acidic residues" evidence="1">
    <location>
        <begin position="224"/>
        <end position="242"/>
    </location>
</feature>
<dbReference type="EMBL" id="JAUUTY010000002">
    <property type="protein sequence ID" value="KAK1685769.1"/>
    <property type="molecule type" value="Genomic_DNA"/>
</dbReference>
<proteinExistence type="predicted"/>
<dbReference type="InterPro" id="IPR005162">
    <property type="entry name" value="Retrotrans_gag_dom"/>
</dbReference>
<feature type="region of interest" description="Disordered" evidence="1">
    <location>
        <begin position="784"/>
        <end position="817"/>
    </location>
</feature>
<keyword evidence="4" id="KW-1185">Reference proteome</keyword>
<dbReference type="PANTHER" id="PTHR33223">
    <property type="entry name" value="CCHC-TYPE DOMAIN-CONTAINING PROTEIN"/>
    <property type="match status" value="1"/>
</dbReference>
<evidence type="ECO:0000313" key="4">
    <source>
        <dbReference type="Proteomes" id="UP001231189"/>
    </source>
</evidence>
<accession>A0AAD8TQ80</accession>
<feature type="region of interest" description="Disordered" evidence="1">
    <location>
        <begin position="203"/>
        <end position="242"/>
    </location>
</feature>